<dbReference type="Proteomes" id="UP000242656">
    <property type="component" value="Unassembled WGS sequence"/>
</dbReference>
<comment type="similarity">
    <text evidence="1">Belongs to the bacterial sugar transferase family.</text>
</comment>
<evidence type="ECO:0000259" key="3">
    <source>
        <dbReference type="Pfam" id="PF02397"/>
    </source>
</evidence>
<keyword evidence="2" id="KW-1133">Transmembrane helix</keyword>
<keyword evidence="2" id="KW-0812">Transmembrane</keyword>
<dbReference type="Pfam" id="PF02397">
    <property type="entry name" value="Bac_transf"/>
    <property type="match status" value="1"/>
</dbReference>
<dbReference type="AlphaFoldDB" id="A0A2B0MZ80"/>
<feature type="domain" description="Bacterial sugar transferase" evidence="3">
    <location>
        <begin position="25"/>
        <end position="213"/>
    </location>
</feature>
<accession>A0A2B0MZ80</accession>
<dbReference type="EMBL" id="NUWN01000006">
    <property type="protein sequence ID" value="PFK47453.1"/>
    <property type="molecule type" value="Genomic_DNA"/>
</dbReference>
<evidence type="ECO:0000313" key="5">
    <source>
        <dbReference type="Proteomes" id="UP000242656"/>
    </source>
</evidence>
<evidence type="ECO:0000313" key="4">
    <source>
        <dbReference type="EMBL" id="PFK47453.1"/>
    </source>
</evidence>
<organism evidence="4 5">
    <name type="scientific">Bacillus cereus</name>
    <dbReference type="NCBI Taxonomy" id="1396"/>
    <lineage>
        <taxon>Bacteria</taxon>
        <taxon>Bacillati</taxon>
        <taxon>Bacillota</taxon>
        <taxon>Bacilli</taxon>
        <taxon>Bacillales</taxon>
        <taxon>Bacillaceae</taxon>
        <taxon>Bacillus</taxon>
        <taxon>Bacillus cereus group</taxon>
    </lineage>
</organism>
<dbReference type="GO" id="GO:0016780">
    <property type="term" value="F:phosphotransferase activity, for other substituted phosphate groups"/>
    <property type="evidence" value="ECO:0007669"/>
    <property type="project" value="TreeGrafter"/>
</dbReference>
<feature type="transmembrane region" description="Helical" evidence="2">
    <location>
        <begin position="27"/>
        <end position="49"/>
    </location>
</feature>
<dbReference type="InterPro" id="IPR003362">
    <property type="entry name" value="Bact_transf"/>
</dbReference>
<dbReference type="PANTHER" id="PTHR30576">
    <property type="entry name" value="COLANIC BIOSYNTHESIS UDP-GLUCOSE LIPID CARRIER TRANSFERASE"/>
    <property type="match status" value="1"/>
</dbReference>
<proteinExistence type="inferred from homology"/>
<gene>
    <name evidence="4" type="ORF">COI93_01585</name>
</gene>
<keyword evidence="2" id="KW-0472">Membrane</keyword>
<dbReference type="PANTHER" id="PTHR30576:SF10">
    <property type="entry name" value="SLL5057 PROTEIN"/>
    <property type="match status" value="1"/>
</dbReference>
<reference evidence="4 5" key="1">
    <citation type="submission" date="2017-09" db="EMBL/GenBank/DDBJ databases">
        <title>Large-scale bioinformatics analysis of Bacillus genomes uncovers conserved roles of natural products in bacterial physiology.</title>
        <authorList>
            <consortium name="Agbiome Team Llc"/>
            <person name="Bleich R.M."/>
            <person name="Grubbs K.J."/>
            <person name="Santa Maria K.C."/>
            <person name="Allen S.E."/>
            <person name="Farag S."/>
            <person name="Shank E.A."/>
            <person name="Bowers A."/>
        </authorList>
    </citation>
    <scope>NUCLEOTIDE SEQUENCE [LARGE SCALE GENOMIC DNA]</scope>
    <source>
        <strain evidence="4 5">AFS083043</strain>
    </source>
</reference>
<comment type="caution">
    <text evidence="4">The sequence shown here is derived from an EMBL/GenBank/DDBJ whole genome shotgun (WGS) entry which is preliminary data.</text>
</comment>
<sequence>MNLNQTVYSKKTLHIQERKRYILGKRCIDIVGALIGIVALFPIFVLVGMCIKLTDPKHPVFFKQERVGKNEKVFYMYKFRTMVHDAERKLQELLPYNEVSGAMFKMKNDPRVTKIGKFLRKTSIDELPQLWNVVKGEMSLVGPRPPLVREIVKYTEYEKQRLLITPGCTGVWQVSGRSQLSFEEMVELDLMYIQNRTILYDLKIIVKTIRYLLKNNGAY</sequence>
<evidence type="ECO:0000256" key="1">
    <source>
        <dbReference type="ARBA" id="ARBA00006464"/>
    </source>
</evidence>
<protein>
    <submittedName>
        <fullName evidence="4">Multidrug MFS transporter</fullName>
    </submittedName>
</protein>
<evidence type="ECO:0000256" key="2">
    <source>
        <dbReference type="SAM" id="Phobius"/>
    </source>
</evidence>
<dbReference type="RefSeq" id="WP_098489453.1">
    <property type="nucleotide sequence ID" value="NZ_NUWN01000006.1"/>
</dbReference>
<name>A0A2B0MZ80_BACCE</name>